<reference evidence="4" key="1">
    <citation type="journal article" date="2021" name="PeerJ">
        <title>Extensive microbial diversity within the chicken gut microbiome revealed by metagenomics and culture.</title>
        <authorList>
            <person name="Gilroy R."/>
            <person name="Ravi A."/>
            <person name="Getino M."/>
            <person name="Pursley I."/>
            <person name="Horton D.L."/>
            <person name="Alikhan N.F."/>
            <person name="Baker D."/>
            <person name="Gharbi K."/>
            <person name="Hall N."/>
            <person name="Watson M."/>
            <person name="Adriaenssens E.M."/>
            <person name="Foster-Nyarko E."/>
            <person name="Jarju S."/>
            <person name="Secka A."/>
            <person name="Antonio M."/>
            <person name="Oren A."/>
            <person name="Chaudhuri R.R."/>
            <person name="La Ragione R."/>
            <person name="Hildebrand F."/>
            <person name="Pallen M.J."/>
        </authorList>
    </citation>
    <scope>NUCLEOTIDE SEQUENCE</scope>
    <source>
        <strain evidence="4">G3-2149</strain>
    </source>
</reference>
<comment type="caution">
    <text evidence="4">The sequence shown here is derived from an EMBL/GenBank/DDBJ whole genome shotgun (WGS) entry which is preliminary data.</text>
</comment>
<evidence type="ECO:0000313" key="4">
    <source>
        <dbReference type="EMBL" id="MBU3853535.1"/>
    </source>
</evidence>
<gene>
    <name evidence="4" type="ORF">H9789_06930</name>
</gene>
<protein>
    <submittedName>
        <fullName evidence="4">Ankyrin repeat domain-containing protein</fullName>
    </submittedName>
</protein>
<dbReference type="Proteomes" id="UP000823865">
    <property type="component" value="Unassembled WGS sequence"/>
</dbReference>
<dbReference type="PANTHER" id="PTHR24171:SF8">
    <property type="entry name" value="BRCA1-ASSOCIATED RING DOMAIN PROTEIN 1"/>
    <property type="match status" value="1"/>
</dbReference>
<dbReference type="SMART" id="SM00248">
    <property type="entry name" value="ANK"/>
    <property type="match status" value="3"/>
</dbReference>
<dbReference type="GO" id="GO:0004842">
    <property type="term" value="F:ubiquitin-protein transferase activity"/>
    <property type="evidence" value="ECO:0007669"/>
    <property type="project" value="TreeGrafter"/>
</dbReference>
<dbReference type="GO" id="GO:0085020">
    <property type="term" value="P:protein K6-linked ubiquitination"/>
    <property type="evidence" value="ECO:0007669"/>
    <property type="project" value="TreeGrafter"/>
</dbReference>
<feature type="non-terminal residue" evidence="4">
    <location>
        <position position="137"/>
    </location>
</feature>
<reference evidence="4" key="2">
    <citation type="submission" date="2021-04" db="EMBL/GenBank/DDBJ databases">
        <authorList>
            <person name="Gilroy R."/>
        </authorList>
    </citation>
    <scope>NUCLEOTIDE SEQUENCE</scope>
    <source>
        <strain evidence="4">G3-2149</strain>
    </source>
</reference>
<sequence length="137" mass="14954">MMTNKEIYGLHTSHDSEPSELYEAYRDVPLDSLDESRKNDTPLHTACHFADMTAVGILLDRGADPNVKNDEGDTPLCVMARRGPRPDDAGIAGLLLSKGARVPRSGKDTTALIEAVRNRNFQMADALLTTGNRIDST</sequence>
<dbReference type="PANTHER" id="PTHR24171">
    <property type="entry name" value="ANKYRIN REPEAT DOMAIN-CONTAINING PROTEIN 39-RELATED"/>
    <property type="match status" value="1"/>
</dbReference>
<keyword evidence="2 3" id="KW-0040">ANK repeat</keyword>
<dbReference type="SUPFAM" id="SSF48403">
    <property type="entry name" value="Ankyrin repeat"/>
    <property type="match status" value="1"/>
</dbReference>
<dbReference type="InterPro" id="IPR002110">
    <property type="entry name" value="Ankyrin_rpt"/>
</dbReference>
<organism evidence="4 5">
    <name type="scientific">Candidatus Paraprevotella stercoravium</name>
    <dbReference type="NCBI Taxonomy" id="2838725"/>
    <lineage>
        <taxon>Bacteria</taxon>
        <taxon>Pseudomonadati</taxon>
        <taxon>Bacteroidota</taxon>
        <taxon>Bacteroidia</taxon>
        <taxon>Bacteroidales</taxon>
        <taxon>Prevotellaceae</taxon>
        <taxon>Paraprevotella</taxon>
    </lineage>
</organism>
<dbReference type="EMBL" id="JAHLFU010000147">
    <property type="protein sequence ID" value="MBU3853535.1"/>
    <property type="molecule type" value="Genomic_DNA"/>
</dbReference>
<dbReference type="AlphaFoldDB" id="A0A9E2P2T5"/>
<name>A0A9E2P2T5_9BACT</name>
<evidence type="ECO:0000256" key="1">
    <source>
        <dbReference type="ARBA" id="ARBA00022737"/>
    </source>
</evidence>
<evidence type="ECO:0000313" key="5">
    <source>
        <dbReference type="Proteomes" id="UP000823865"/>
    </source>
</evidence>
<dbReference type="Gene3D" id="1.25.40.20">
    <property type="entry name" value="Ankyrin repeat-containing domain"/>
    <property type="match status" value="1"/>
</dbReference>
<evidence type="ECO:0000256" key="3">
    <source>
        <dbReference type="PROSITE-ProRule" id="PRU00023"/>
    </source>
</evidence>
<keyword evidence="1" id="KW-0677">Repeat</keyword>
<evidence type="ECO:0000256" key="2">
    <source>
        <dbReference type="ARBA" id="ARBA00023043"/>
    </source>
</evidence>
<dbReference type="PROSITE" id="PS50088">
    <property type="entry name" value="ANK_REPEAT"/>
    <property type="match status" value="1"/>
</dbReference>
<dbReference type="InterPro" id="IPR036770">
    <property type="entry name" value="Ankyrin_rpt-contain_sf"/>
</dbReference>
<dbReference type="Pfam" id="PF12796">
    <property type="entry name" value="Ank_2"/>
    <property type="match status" value="1"/>
</dbReference>
<accession>A0A9E2P2T5</accession>
<proteinExistence type="predicted"/>
<feature type="repeat" description="ANK" evidence="3">
    <location>
        <begin position="38"/>
        <end position="70"/>
    </location>
</feature>
<dbReference type="PROSITE" id="PS50297">
    <property type="entry name" value="ANK_REP_REGION"/>
    <property type="match status" value="1"/>
</dbReference>